<dbReference type="EMBL" id="PXNN01000017">
    <property type="protein sequence ID" value="PSF06504.1"/>
    <property type="molecule type" value="Genomic_DNA"/>
</dbReference>
<keyword evidence="2" id="KW-1185">Reference proteome</keyword>
<sequence length="82" mass="8977">MPEIPCQQALERVLTYLGDEGTVLTADICRQALRLVEASIAEGAGQDLPARCVAKIPDYFERPDESIPDCNPPLKRGCIGYD</sequence>
<dbReference type="AlphaFoldDB" id="A0A2T1K8N9"/>
<dbReference type="Proteomes" id="UP000238385">
    <property type="component" value="Unassembled WGS sequence"/>
</dbReference>
<evidence type="ECO:0000313" key="1">
    <source>
        <dbReference type="EMBL" id="PSF06504.1"/>
    </source>
</evidence>
<evidence type="ECO:0000313" key="2">
    <source>
        <dbReference type="Proteomes" id="UP000238385"/>
    </source>
</evidence>
<dbReference type="RefSeq" id="WP_106673135.1">
    <property type="nucleotide sequence ID" value="NZ_BMFE01000002.1"/>
</dbReference>
<gene>
    <name evidence="1" type="ORF">C7H08_15480</name>
</gene>
<reference evidence="1 2" key="1">
    <citation type="submission" date="2018-03" db="EMBL/GenBank/DDBJ databases">
        <title>Marinobacter brunus sp. nov., a marine bacterium of Gamma-proteobacteria isolated from the surface seawater of the South China Sea.</title>
        <authorList>
            <person name="Cheng H."/>
            <person name="Wu Y.-H."/>
            <person name="Xamxidin M."/>
            <person name="Xu X.-W."/>
        </authorList>
    </citation>
    <scope>NUCLEOTIDE SEQUENCE [LARGE SCALE GENOMIC DNA]</scope>
    <source>
        <strain evidence="1 2">JCM 30472</strain>
    </source>
</reference>
<name>A0A2T1K8N9_9GAMM</name>
<organism evidence="1 2">
    <name type="scientific">Marinobacter halophilus</name>
    <dbReference type="NCBI Taxonomy" id="1323740"/>
    <lineage>
        <taxon>Bacteria</taxon>
        <taxon>Pseudomonadati</taxon>
        <taxon>Pseudomonadota</taxon>
        <taxon>Gammaproteobacteria</taxon>
        <taxon>Pseudomonadales</taxon>
        <taxon>Marinobacteraceae</taxon>
        <taxon>Marinobacter</taxon>
    </lineage>
</organism>
<comment type="caution">
    <text evidence="1">The sequence shown here is derived from an EMBL/GenBank/DDBJ whole genome shotgun (WGS) entry which is preliminary data.</text>
</comment>
<dbReference type="OrthoDB" id="6919369at2"/>
<protein>
    <submittedName>
        <fullName evidence="1">Uncharacterized protein</fullName>
    </submittedName>
</protein>
<proteinExistence type="predicted"/>
<accession>A0A2T1K8N9</accession>